<proteinExistence type="inferred from homology"/>
<organism evidence="3 4">
    <name type="scientific">PS1 clade bacterium</name>
    <dbReference type="NCBI Taxonomy" id="2175152"/>
    <lineage>
        <taxon>Bacteria</taxon>
        <taxon>Pseudomonadati</taxon>
        <taxon>Pseudomonadota</taxon>
        <taxon>Alphaproteobacteria</taxon>
        <taxon>PS1 clade</taxon>
    </lineage>
</organism>
<dbReference type="Pfam" id="PF03960">
    <property type="entry name" value="ArsC"/>
    <property type="match status" value="1"/>
</dbReference>
<accession>A0A368E088</accession>
<evidence type="ECO:0000313" key="3">
    <source>
        <dbReference type="EMBL" id="RCL76885.1"/>
    </source>
</evidence>
<evidence type="ECO:0000256" key="1">
    <source>
        <dbReference type="ARBA" id="ARBA00007198"/>
    </source>
</evidence>
<comment type="similarity">
    <text evidence="1 2">Belongs to the ArsC family.</text>
</comment>
<dbReference type="PANTHER" id="PTHR30041">
    <property type="entry name" value="ARSENATE REDUCTASE"/>
    <property type="match status" value="1"/>
</dbReference>
<protein>
    <submittedName>
        <fullName evidence="3">Arsenate reductase</fullName>
    </submittedName>
</protein>
<dbReference type="InterPro" id="IPR036249">
    <property type="entry name" value="Thioredoxin-like_sf"/>
</dbReference>
<dbReference type="EMBL" id="QOQF01000015">
    <property type="protein sequence ID" value="RCL76885.1"/>
    <property type="molecule type" value="Genomic_DNA"/>
</dbReference>
<dbReference type="PANTHER" id="PTHR30041:SF8">
    <property type="entry name" value="PROTEIN YFFB"/>
    <property type="match status" value="1"/>
</dbReference>
<dbReference type="Gene3D" id="3.40.30.10">
    <property type="entry name" value="Glutaredoxin"/>
    <property type="match status" value="1"/>
</dbReference>
<evidence type="ECO:0000256" key="2">
    <source>
        <dbReference type="PROSITE-ProRule" id="PRU01282"/>
    </source>
</evidence>
<dbReference type="SUPFAM" id="SSF52833">
    <property type="entry name" value="Thioredoxin-like"/>
    <property type="match status" value="1"/>
</dbReference>
<dbReference type="InterPro" id="IPR006504">
    <property type="entry name" value="Tscrpt_reg_Spx/MgsR"/>
</dbReference>
<dbReference type="AlphaFoldDB" id="A0A368E088"/>
<dbReference type="NCBIfam" id="TIGR01617">
    <property type="entry name" value="arsC_related"/>
    <property type="match status" value="1"/>
</dbReference>
<sequence length="116" mass="13371">MLKVYGLKNCDTCRKALSWLMSENIEHKFFDIRKDGFSEADLKRWLSALGHEQLINRRGTSWRKIDPSIQESLNETNAASLVLSEPALMKRPIFDDGKKLVICGFKNEQQETLKSL</sequence>
<dbReference type="PROSITE" id="PS51353">
    <property type="entry name" value="ARSC"/>
    <property type="match status" value="1"/>
</dbReference>
<name>A0A368E088_9PROT</name>
<dbReference type="InterPro" id="IPR006660">
    <property type="entry name" value="Arsenate_reductase-like"/>
</dbReference>
<comment type="caution">
    <text evidence="3">The sequence shown here is derived from an EMBL/GenBank/DDBJ whole genome shotgun (WGS) entry which is preliminary data.</text>
</comment>
<reference evidence="3 4" key="1">
    <citation type="journal article" date="2018" name="Microbiome">
        <title>Fine metagenomic profile of the Mediterranean stratified and mixed water columns revealed by assembly and recruitment.</title>
        <authorList>
            <person name="Haro-Moreno J.M."/>
            <person name="Lopez-Perez M."/>
            <person name="De La Torre J.R."/>
            <person name="Picazo A."/>
            <person name="Camacho A."/>
            <person name="Rodriguez-Valera F."/>
        </authorList>
    </citation>
    <scope>NUCLEOTIDE SEQUENCE [LARGE SCALE GENOMIC DNA]</scope>
    <source>
        <strain evidence="3">MED-G55</strain>
    </source>
</reference>
<dbReference type="Proteomes" id="UP000252132">
    <property type="component" value="Unassembled WGS sequence"/>
</dbReference>
<evidence type="ECO:0000313" key="4">
    <source>
        <dbReference type="Proteomes" id="UP000252132"/>
    </source>
</evidence>
<gene>
    <name evidence="3" type="ORF">DBW69_04585</name>
</gene>